<gene>
    <name evidence="2" type="ORF">SAMN05216178_3791</name>
</gene>
<evidence type="ECO:0000256" key="1">
    <source>
        <dbReference type="SAM" id="Phobius"/>
    </source>
</evidence>
<keyword evidence="1" id="KW-0472">Membrane</keyword>
<dbReference type="Proteomes" id="UP000198982">
    <property type="component" value="Unassembled WGS sequence"/>
</dbReference>
<dbReference type="EMBL" id="FNTJ01000001">
    <property type="protein sequence ID" value="SEC19541.1"/>
    <property type="molecule type" value="Genomic_DNA"/>
</dbReference>
<feature type="transmembrane region" description="Helical" evidence="1">
    <location>
        <begin position="72"/>
        <end position="88"/>
    </location>
</feature>
<keyword evidence="1" id="KW-1133">Transmembrane helix</keyword>
<feature type="transmembrane region" description="Helical" evidence="1">
    <location>
        <begin position="42"/>
        <end position="65"/>
    </location>
</feature>
<evidence type="ECO:0000313" key="3">
    <source>
        <dbReference type="Proteomes" id="UP000198982"/>
    </source>
</evidence>
<dbReference type="AlphaFoldDB" id="A0A1H4QJ43"/>
<sequence>MSVRQGIGICIHLLFCVIYIFLHDYLVGIYVSIYGGFTSRGIAIAMTSGLMFYLFVLMSFVVFLISGFKWKVLVIFLLMISIFFYFYPRYPVRAIVYSLLEGGLMMLAVLLRMWLEKWLLRVGR</sequence>
<evidence type="ECO:0000313" key="2">
    <source>
        <dbReference type="EMBL" id="SEC19541.1"/>
    </source>
</evidence>
<feature type="transmembrane region" description="Helical" evidence="1">
    <location>
        <begin position="7"/>
        <end position="30"/>
    </location>
</feature>
<proteinExistence type="predicted"/>
<name>A0A1H4QJ43_9PSED</name>
<dbReference type="RefSeq" id="WP_092316006.1">
    <property type="nucleotide sequence ID" value="NZ_FNTJ01000001.1"/>
</dbReference>
<keyword evidence="3" id="KW-1185">Reference proteome</keyword>
<reference evidence="3" key="1">
    <citation type="submission" date="2016-10" db="EMBL/GenBank/DDBJ databases">
        <authorList>
            <person name="Varghese N."/>
            <person name="Submissions S."/>
        </authorList>
    </citation>
    <scope>NUCLEOTIDE SEQUENCE [LARGE SCALE GENOMIC DNA]</scope>
    <source>
        <strain evidence="3">DSM 9751</strain>
    </source>
</reference>
<feature type="transmembrane region" description="Helical" evidence="1">
    <location>
        <begin position="94"/>
        <end position="115"/>
    </location>
</feature>
<protein>
    <submittedName>
        <fullName evidence="2">Uncharacterized protein</fullName>
    </submittedName>
</protein>
<accession>A0A1H4QJ43</accession>
<keyword evidence="1" id="KW-0812">Transmembrane</keyword>
<organism evidence="2 3">
    <name type="scientific">Pseudomonas saponiphila</name>
    <dbReference type="NCBI Taxonomy" id="556534"/>
    <lineage>
        <taxon>Bacteria</taxon>
        <taxon>Pseudomonadati</taxon>
        <taxon>Pseudomonadota</taxon>
        <taxon>Gammaproteobacteria</taxon>
        <taxon>Pseudomonadales</taxon>
        <taxon>Pseudomonadaceae</taxon>
        <taxon>Pseudomonas</taxon>
    </lineage>
</organism>